<feature type="transmembrane region" description="Helical" evidence="1">
    <location>
        <begin position="56"/>
        <end position="79"/>
    </location>
</feature>
<evidence type="ECO:0000313" key="2">
    <source>
        <dbReference type="EMBL" id="AKQ64476.1"/>
    </source>
</evidence>
<feature type="transmembrane region" description="Helical" evidence="1">
    <location>
        <begin position="25"/>
        <end position="44"/>
    </location>
</feature>
<keyword evidence="1" id="KW-1133">Transmembrane helix</keyword>
<proteinExistence type="predicted"/>
<keyword evidence="1" id="KW-0472">Membrane</keyword>
<dbReference type="OrthoDB" id="140980at2"/>
<organism evidence="2 3">
    <name type="scientific">Pseudomyxococcus hansupus</name>
    <dbReference type="NCBI Taxonomy" id="1297742"/>
    <lineage>
        <taxon>Bacteria</taxon>
        <taxon>Pseudomonadati</taxon>
        <taxon>Myxococcota</taxon>
        <taxon>Myxococcia</taxon>
        <taxon>Myxococcales</taxon>
        <taxon>Cystobacterineae</taxon>
        <taxon>Myxococcaceae</taxon>
        <taxon>Pseudomyxococcus</taxon>
    </lineage>
</organism>
<feature type="transmembrane region" description="Helical" evidence="1">
    <location>
        <begin position="325"/>
        <end position="346"/>
    </location>
</feature>
<dbReference type="PATRIC" id="fig|1297742.4.peg.1403"/>
<dbReference type="AlphaFoldDB" id="A0A0H4WM45"/>
<dbReference type="KEGG" id="mym:A176_001388"/>
<feature type="transmembrane region" description="Helical" evidence="1">
    <location>
        <begin position="177"/>
        <end position="199"/>
    </location>
</feature>
<feature type="transmembrane region" description="Helical" evidence="1">
    <location>
        <begin position="352"/>
        <end position="373"/>
    </location>
</feature>
<gene>
    <name evidence="2" type="ORF">A176_001388</name>
</gene>
<dbReference type="PANTHER" id="PTHR43044">
    <property type="match status" value="1"/>
</dbReference>
<evidence type="ECO:0008006" key="4">
    <source>
        <dbReference type="Google" id="ProtNLM"/>
    </source>
</evidence>
<feature type="transmembrane region" description="Helical" evidence="1">
    <location>
        <begin position="295"/>
        <end position="313"/>
    </location>
</feature>
<keyword evidence="3" id="KW-1185">Reference proteome</keyword>
<evidence type="ECO:0000313" key="3">
    <source>
        <dbReference type="Proteomes" id="UP000009026"/>
    </source>
</evidence>
<name>A0A0H4WM45_9BACT</name>
<evidence type="ECO:0000256" key="1">
    <source>
        <dbReference type="SAM" id="Phobius"/>
    </source>
</evidence>
<feature type="transmembrane region" description="Helical" evidence="1">
    <location>
        <begin position="91"/>
        <end position="116"/>
    </location>
</feature>
<dbReference type="Proteomes" id="UP000009026">
    <property type="component" value="Chromosome"/>
</dbReference>
<feature type="transmembrane region" description="Helical" evidence="1">
    <location>
        <begin position="254"/>
        <end position="275"/>
    </location>
</feature>
<dbReference type="EMBL" id="CP012109">
    <property type="protein sequence ID" value="AKQ64476.1"/>
    <property type="molecule type" value="Genomic_DNA"/>
</dbReference>
<dbReference type="PANTHER" id="PTHR43044:SF1">
    <property type="entry name" value="QUINOL:CYTOCHROME C OXIDOREDUCTASE QUINONE-BINDING SUBUNIT 2"/>
    <property type="match status" value="1"/>
</dbReference>
<protein>
    <recommendedName>
        <fullName evidence="4">Quinol:cytochrome c oxidoreductase quinone-binding subunit 2</fullName>
    </recommendedName>
</protein>
<dbReference type="RefSeq" id="WP_002634306.1">
    <property type="nucleotide sequence ID" value="NZ_CP012109.1"/>
</dbReference>
<accession>A0A0H4WM45</accession>
<sequence length="398" mass="43837">MSAETHDEPAALTSGFEVPPAVHRAAQVLAGVGLGILVAGLAIARERALASLLTSGFYFLCLGLGGAVFLALMYVANAGWFTVFKRVPEAFAAYVPWGAVSILALLPFVASLYPWAKPGVMETDHLLHEKAAFLNVPFFAVRMVVMLALWTGFTWMLRRISLRQDAERSPELAGRNVRVSALFLVVFALTFCLAAFDWLMTLEPHWFSTIYALYNFAGLLSSTVCAMTVAAILLHRAGALPQLNTSHLHDLGKLMFAFATLWAYLWFSQYLLIWYANIPEETVYFITRTHGTWAVAFYANVVLNWALPFVLLLPRPAKRNPSHLLRVAAILLVGRWLDLYLMVVPGGQPDGVALGVFELAGFVGMAALFTLAVTRTVRSTPMVPVGDPYLVESLHHHT</sequence>
<feature type="transmembrane region" description="Helical" evidence="1">
    <location>
        <begin position="136"/>
        <end position="157"/>
    </location>
</feature>
<dbReference type="eggNOG" id="COG4531">
    <property type="taxonomic scope" value="Bacteria"/>
</dbReference>
<reference evidence="2 3" key="1">
    <citation type="journal article" date="2016" name="PLoS ONE">
        <title>Complete Genome Sequence and Comparative Genomics of a Novel Myxobacterium Myxococcus hansupus.</title>
        <authorList>
            <person name="Sharma G."/>
            <person name="Narwani T."/>
            <person name="Subramanian S."/>
        </authorList>
    </citation>
    <scope>NUCLEOTIDE SEQUENCE [LARGE SCALE GENOMIC DNA]</scope>
    <source>
        <strain evidence="3">mixupus</strain>
    </source>
</reference>
<keyword evidence="1" id="KW-0812">Transmembrane</keyword>
<feature type="transmembrane region" description="Helical" evidence="1">
    <location>
        <begin position="211"/>
        <end position="234"/>
    </location>
</feature>
<dbReference type="STRING" id="1297742.A176_001388"/>